<evidence type="ECO:0008006" key="3">
    <source>
        <dbReference type="Google" id="ProtNLM"/>
    </source>
</evidence>
<name>A9KRA3_LACP7</name>
<sequence>MGEIVNTRVKRLYDSIEKHVGKEKADTLLTKITLPKSASPQKRFEWACNVCTLLEENFDEDTICEIRMDCCCKPSMLHMKKLKELYSKSESLPGYANLASNETPAKFWAEGSVLYMSYPECYCSDVKHTKGTMSKTWCLCTLGYTKYMYEYIFGCAVKVELLESVKLGNNRCVIRIESEEKPV</sequence>
<evidence type="ECO:0000313" key="1">
    <source>
        <dbReference type="EMBL" id="ABX40571.1"/>
    </source>
</evidence>
<dbReference type="HOGENOM" id="CLU_098961_0_0_9"/>
<proteinExistence type="predicted"/>
<dbReference type="InterPro" id="IPR046142">
    <property type="entry name" value="DUF6144"/>
</dbReference>
<dbReference type="EMBL" id="CP000885">
    <property type="protein sequence ID" value="ABX40571.1"/>
    <property type="molecule type" value="Genomic_DNA"/>
</dbReference>
<dbReference type="STRING" id="357809.Cphy_0184"/>
<dbReference type="AlphaFoldDB" id="A9KRA3"/>
<dbReference type="eggNOG" id="ENOG502ZCJT">
    <property type="taxonomic scope" value="Bacteria"/>
</dbReference>
<keyword evidence="2" id="KW-1185">Reference proteome</keyword>
<dbReference type="RefSeq" id="WP_012198214.1">
    <property type="nucleotide sequence ID" value="NC_010001.1"/>
</dbReference>
<dbReference type="OrthoDB" id="2035251at2"/>
<protein>
    <recommendedName>
        <fullName evidence="3">Metanogen output domain-containing protein</fullName>
    </recommendedName>
</protein>
<dbReference type="Proteomes" id="UP000000370">
    <property type="component" value="Chromosome"/>
</dbReference>
<dbReference type="Pfam" id="PF19641">
    <property type="entry name" value="DUF6144"/>
    <property type="match status" value="1"/>
</dbReference>
<dbReference type="KEGG" id="cpy:Cphy_0184"/>
<accession>A9KRA3</accession>
<organism evidence="1 2">
    <name type="scientific">Lachnoclostridium phytofermentans (strain ATCC 700394 / DSM 18823 / ISDg)</name>
    <name type="common">Clostridium phytofermentans</name>
    <dbReference type="NCBI Taxonomy" id="357809"/>
    <lineage>
        <taxon>Bacteria</taxon>
        <taxon>Bacillati</taxon>
        <taxon>Bacillota</taxon>
        <taxon>Clostridia</taxon>
        <taxon>Lachnospirales</taxon>
        <taxon>Lachnospiraceae</taxon>
    </lineage>
</organism>
<gene>
    <name evidence="1" type="ordered locus">Cphy_0184</name>
</gene>
<evidence type="ECO:0000313" key="2">
    <source>
        <dbReference type="Proteomes" id="UP000000370"/>
    </source>
</evidence>
<reference evidence="2" key="1">
    <citation type="submission" date="2007-11" db="EMBL/GenBank/DDBJ databases">
        <title>Complete genome sequence of Clostridium phytofermentans ISDg.</title>
        <authorList>
            <person name="Leschine S.B."/>
            <person name="Warnick T.A."/>
            <person name="Blanchard J.L."/>
            <person name="Schnell D.J."/>
            <person name="Petit E.L."/>
            <person name="LaTouf W.G."/>
            <person name="Copeland A."/>
            <person name="Lucas S."/>
            <person name="Lapidus A."/>
            <person name="Barry K."/>
            <person name="Glavina del Rio T."/>
            <person name="Dalin E."/>
            <person name="Tice H."/>
            <person name="Pitluck S."/>
            <person name="Kiss H."/>
            <person name="Brettin T."/>
            <person name="Bruce D."/>
            <person name="Detter J.C."/>
            <person name="Han C."/>
            <person name="Kuske C."/>
            <person name="Schmutz J."/>
            <person name="Larimer F."/>
            <person name="Land M."/>
            <person name="Hauser L."/>
            <person name="Kyrpides N."/>
            <person name="Kim E.A."/>
            <person name="Richardson P."/>
        </authorList>
    </citation>
    <scope>NUCLEOTIDE SEQUENCE [LARGE SCALE GENOMIC DNA]</scope>
    <source>
        <strain evidence="2">ATCC 700394 / DSM 18823 / ISDg</strain>
    </source>
</reference>